<evidence type="ECO:0000259" key="4">
    <source>
        <dbReference type="Pfam" id="PF01826"/>
    </source>
</evidence>
<evidence type="ECO:0000256" key="2">
    <source>
        <dbReference type="ARBA" id="ARBA00023157"/>
    </source>
</evidence>
<dbReference type="PANTHER" id="PTHR23259">
    <property type="entry name" value="RIDDLE"/>
    <property type="match status" value="1"/>
</dbReference>
<dbReference type="Gene3D" id="2.10.25.10">
    <property type="entry name" value="Laminin"/>
    <property type="match status" value="3"/>
</dbReference>
<accession>L7MEW7</accession>
<feature type="domain" description="TIL" evidence="4">
    <location>
        <begin position="79"/>
        <end position="131"/>
    </location>
</feature>
<feature type="region of interest" description="Disordered" evidence="3">
    <location>
        <begin position="487"/>
        <end position="506"/>
    </location>
</feature>
<dbReference type="CDD" id="cd19941">
    <property type="entry name" value="TIL"/>
    <property type="match status" value="3"/>
</dbReference>
<dbReference type="PANTHER" id="PTHR23259:SF70">
    <property type="entry name" value="ACCESSORY GLAND PROTEIN ACP62F-RELATED"/>
    <property type="match status" value="1"/>
</dbReference>
<evidence type="ECO:0000256" key="1">
    <source>
        <dbReference type="ARBA" id="ARBA00022690"/>
    </source>
</evidence>
<feature type="domain" description="TIL" evidence="4">
    <location>
        <begin position="137"/>
        <end position="194"/>
    </location>
</feature>
<proteinExistence type="evidence at transcript level"/>
<organism evidence="5">
    <name type="scientific">Rhipicephalus pulchellus</name>
    <name type="common">Yellow backed tick</name>
    <name type="synonym">Dermacentor pulchellus</name>
    <dbReference type="NCBI Taxonomy" id="72859"/>
    <lineage>
        <taxon>Eukaryota</taxon>
        <taxon>Metazoa</taxon>
        <taxon>Ecdysozoa</taxon>
        <taxon>Arthropoda</taxon>
        <taxon>Chelicerata</taxon>
        <taxon>Arachnida</taxon>
        <taxon>Acari</taxon>
        <taxon>Parasitiformes</taxon>
        <taxon>Ixodida</taxon>
        <taxon>Ixodoidea</taxon>
        <taxon>Ixodidae</taxon>
        <taxon>Rhipicephalinae</taxon>
        <taxon>Rhipicephalus</taxon>
        <taxon>Rhipicephalus</taxon>
    </lineage>
</organism>
<feature type="non-terminal residue" evidence="5">
    <location>
        <position position="1"/>
    </location>
</feature>
<keyword evidence="2" id="KW-1015">Disulfide bond</keyword>
<name>L7MEW7_RHIPC</name>
<dbReference type="InterPro" id="IPR036084">
    <property type="entry name" value="Ser_inhib-like_sf"/>
</dbReference>
<dbReference type="EMBL" id="GACK01003315">
    <property type="protein sequence ID" value="JAA61719.1"/>
    <property type="molecule type" value="mRNA"/>
</dbReference>
<evidence type="ECO:0000256" key="3">
    <source>
        <dbReference type="SAM" id="MobiDB-lite"/>
    </source>
</evidence>
<reference evidence="5" key="2">
    <citation type="journal article" date="2015" name="J. Proteomics">
        <title>Sexual differences in the sialomes of the zebra tick, Rhipicephalus pulchellus.</title>
        <authorList>
            <person name="Tan A.W."/>
            <person name="Francischetti I.M."/>
            <person name="Slovak M."/>
            <person name="Kini R.M."/>
            <person name="Ribeiro J.M."/>
        </authorList>
    </citation>
    <scope>NUCLEOTIDE SEQUENCE</scope>
    <source>
        <tissue evidence="5">Salivary gland</tissue>
    </source>
</reference>
<feature type="region of interest" description="Disordered" evidence="3">
    <location>
        <begin position="1140"/>
        <end position="1160"/>
    </location>
</feature>
<protein>
    <submittedName>
        <fullName evidence="5">Putative tritil protein</fullName>
    </submittedName>
</protein>
<dbReference type="SUPFAM" id="SSF57567">
    <property type="entry name" value="Serine protease inhibitors"/>
    <property type="match status" value="1"/>
</dbReference>
<dbReference type="AlphaFoldDB" id="L7MEW7"/>
<feature type="compositionally biased region" description="Low complexity" evidence="3">
    <location>
        <begin position="497"/>
        <end position="506"/>
    </location>
</feature>
<reference evidence="5" key="1">
    <citation type="submission" date="2012-11" db="EMBL/GenBank/DDBJ databases">
        <authorList>
            <person name="Lucero-Rivera Y.E."/>
            <person name="Tovar-Ramirez D."/>
        </authorList>
    </citation>
    <scope>NUCLEOTIDE SEQUENCE</scope>
    <source>
        <tissue evidence="5">Salivary gland</tissue>
    </source>
</reference>
<keyword evidence="1" id="KW-0646">Protease inhibitor</keyword>
<dbReference type="InterPro" id="IPR051368">
    <property type="entry name" value="SerProtInhib-TIL_Domain"/>
</dbReference>
<sequence length="1160" mass="111016">CGTIHTEICMYCIEGCHTPICGENEVPVRGHPRRDKFCRPVYTPREVFKRLRKCVCKPTYVRNSWDECVPRKLCRRCKCRLQKDWHMCSSACPVTYNMTMPFCGKMCVPGCDCPPGWVVDSRNWKRCVKAKKFPPICPPHSTFQPCVSNCLPRCGITAPKSCISSCHRGACVCDEGFAEFWGYHGRVCVRQEKCEWHYRNLLTLIRTGSHRAGAGLPGGAIHPGGWVIGPWGAFLPSTIGLLPVSAGINGGSAFLTSIDAAGGAHSGARGGVTPFSTAGAPASVTAGSGVVGVGMRGTGLNTPVGPLSAAGGSLSTAIGNVPGGSATVFMGGPSGTNSGVGNAAGGIRSGGAIFSTGTPSGGAANGMGGAGTENVGGHISSSVGVGGAGASLSGGNGPFTVSTGSGLSVNNRGSTGIGITGGSLGGTTRSGSAGVSASGTPFTTASGASSGALGTSLGGVRPPGITIAHPFATVTTTDALGTHRGVVTSNTGGASSGGLSVSRGSSIHNSRTNALLSRGAAVGGSGGIDSTLNPLSSSTRVGEPGVGTHAGGTSIGNSAGLVVRGGGFNVGGASLNGASEVGARGVGATLGGAGLVGNGGVTNSGVSVTAGSESLSSGGRAGISGGAASTEGVSVGNGVGVGSARGVHFGAAAVPAVTMGSGGNSLSSSTAGIPTNDAALGTTNTAGMTTATASASNMRNNGGRTGGHFAATGSSSPTENGNVGAPLAGVVGFTAPNTGASVSVINGGGGAGGHSVAGGLHSPTGNVDAGASFTGGVGAVTPNAAGAFSGHFNGARGVHSGSTTNVMGSGAAHSISPISSGAPGVSMGIAPTHSGGTELSGSIDRGVAVGSSSAGGSMSAGSMHSHRFDANSAGISGTNRAAVNSHSNGALEGSRNAVNRLGALLNRGTGVGVAGVGGNTLSSLPDSVHFTGIRAPGGIAAASAPGGAGSGRAGVITGSISAGSAGMMPPLSAGSPGVVNAAAPPIMTSTAASGAPGIGGRESAIGVGLLPTPIGAANTIRSPETTASTGATHIATSFLSGAGITGATGSTGIVGLPTHREGMTSMGATASESSRTSVHTAVGHGGSNGALGRTSFVLQPDSASSSGIVYGLPPITTPRSGNLLSTSLSSGGTVFNDLSGSSAVNFPGVDTGEATTPSAT</sequence>
<evidence type="ECO:0000313" key="5">
    <source>
        <dbReference type="EMBL" id="JAA61719.1"/>
    </source>
</evidence>
<dbReference type="InterPro" id="IPR002919">
    <property type="entry name" value="TIL_dom"/>
</dbReference>
<dbReference type="Pfam" id="PF01826">
    <property type="entry name" value="TIL"/>
    <property type="match status" value="2"/>
</dbReference>
<dbReference type="GO" id="GO:0030414">
    <property type="term" value="F:peptidase inhibitor activity"/>
    <property type="evidence" value="ECO:0007669"/>
    <property type="project" value="UniProtKB-KW"/>
</dbReference>